<dbReference type="InterPro" id="IPR004570">
    <property type="entry name" value="Phosphatidylglycerol_P_synth"/>
</dbReference>
<evidence type="ECO:0000256" key="3">
    <source>
        <dbReference type="ARBA" id="ARBA00005042"/>
    </source>
</evidence>
<evidence type="ECO:0000256" key="17">
    <source>
        <dbReference type="RuleBase" id="RU003750"/>
    </source>
</evidence>
<dbReference type="PANTHER" id="PTHR14269:SF62">
    <property type="entry name" value="CDP-DIACYLGLYCEROL--GLYCEROL-3-PHOSPHATE 3-PHOSPHATIDYLTRANSFERASE 1, CHLOROPLASTIC"/>
    <property type="match status" value="1"/>
</dbReference>
<proteinExistence type="inferred from homology"/>
<keyword evidence="10 18" id="KW-1133">Transmembrane helix</keyword>
<dbReference type="PANTHER" id="PTHR14269">
    <property type="entry name" value="CDP-DIACYLGLYCEROL--GLYCEROL-3-PHOSPHATE 3-PHOSPHATIDYLTRANSFERASE-RELATED"/>
    <property type="match status" value="1"/>
</dbReference>
<comment type="subcellular location">
    <subcellularLocation>
        <location evidence="2">Membrane</location>
        <topology evidence="2">Multi-pass membrane protein</topology>
    </subcellularLocation>
</comment>
<protein>
    <recommendedName>
        <fullName evidence="6">CDP-diacylglycerol--glycerol-3-phosphate 3-phosphatidyltransferase</fullName>
        <ecNumber evidence="5">2.7.8.5</ecNumber>
    </recommendedName>
    <alternativeName>
        <fullName evidence="15">Phosphatidylglycerophosphate synthase</fullName>
    </alternativeName>
</protein>
<evidence type="ECO:0000256" key="5">
    <source>
        <dbReference type="ARBA" id="ARBA00013170"/>
    </source>
</evidence>
<evidence type="ECO:0000256" key="18">
    <source>
        <dbReference type="SAM" id="Phobius"/>
    </source>
</evidence>
<gene>
    <name evidence="19" type="ORF">H9757_09000</name>
</gene>
<dbReference type="GO" id="GO:0016020">
    <property type="term" value="C:membrane"/>
    <property type="evidence" value="ECO:0007669"/>
    <property type="project" value="UniProtKB-SubCell"/>
</dbReference>
<evidence type="ECO:0000256" key="16">
    <source>
        <dbReference type="ARBA" id="ARBA00048586"/>
    </source>
</evidence>
<dbReference type="Gene3D" id="1.20.120.1760">
    <property type="match status" value="1"/>
</dbReference>
<dbReference type="EMBL" id="DWWK01000142">
    <property type="protein sequence ID" value="HJC39179.1"/>
    <property type="molecule type" value="Genomic_DNA"/>
</dbReference>
<keyword evidence="11" id="KW-0443">Lipid metabolism</keyword>
<keyword evidence="8 17" id="KW-0808">Transferase</keyword>
<dbReference type="InterPro" id="IPR043130">
    <property type="entry name" value="CDP-OH_PTrfase_TM_dom"/>
</dbReference>
<evidence type="ECO:0000256" key="7">
    <source>
        <dbReference type="ARBA" id="ARBA00022516"/>
    </source>
</evidence>
<evidence type="ECO:0000256" key="2">
    <source>
        <dbReference type="ARBA" id="ARBA00004141"/>
    </source>
</evidence>
<dbReference type="InterPro" id="IPR050324">
    <property type="entry name" value="CDP-alcohol_PTase-I"/>
</dbReference>
<evidence type="ECO:0000313" key="19">
    <source>
        <dbReference type="EMBL" id="HJC39179.1"/>
    </source>
</evidence>
<comment type="pathway">
    <text evidence="3">Phospholipid metabolism; phosphatidylglycerol biosynthesis; phosphatidylglycerol from CDP-diacylglycerol: step 1/2.</text>
</comment>
<dbReference type="Pfam" id="PF01066">
    <property type="entry name" value="CDP-OH_P_transf"/>
    <property type="match status" value="1"/>
</dbReference>
<reference evidence="19" key="2">
    <citation type="submission" date="2021-04" db="EMBL/GenBank/DDBJ databases">
        <authorList>
            <person name="Gilroy R."/>
        </authorList>
    </citation>
    <scope>NUCLEOTIDE SEQUENCE</scope>
    <source>
        <strain evidence="19">ChiGjej1B1-1692</strain>
    </source>
</reference>
<keyword evidence="12 18" id="KW-0472">Membrane</keyword>
<dbReference type="GO" id="GO:0008444">
    <property type="term" value="F:CDP-diacylglycerol-glycerol-3-phosphate 3-phosphatidyltransferase activity"/>
    <property type="evidence" value="ECO:0007669"/>
    <property type="project" value="UniProtKB-EC"/>
</dbReference>
<evidence type="ECO:0000256" key="15">
    <source>
        <dbReference type="ARBA" id="ARBA00033018"/>
    </source>
</evidence>
<dbReference type="AlphaFoldDB" id="A0A9D2SYM1"/>
<keyword evidence="14" id="KW-1208">Phospholipid metabolism</keyword>
<feature type="transmembrane region" description="Helical" evidence="18">
    <location>
        <begin position="156"/>
        <end position="177"/>
    </location>
</feature>
<accession>A0A9D2SYM1</accession>
<sequence>MKLVNSKKDVLTIPNVLSLFRFILAGVFLWMYYAAEIENKRYWLTGVLLLSAVTDFLDGKIARRWNMVSEIGKILDPIADKLTQCVLIICLLSDYPLLRAVFALFLVKEVLVAAAGYKVLAKTEHNDGAMWYGKVNTAVFYTVMVILIFIPGIPYSVANVLIAVSGGFMLLAFVMYIRKFSRILRGKDEKNA</sequence>
<dbReference type="InterPro" id="IPR000462">
    <property type="entry name" value="CDP-OH_P_trans"/>
</dbReference>
<evidence type="ECO:0000313" key="20">
    <source>
        <dbReference type="Proteomes" id="UP000823894"/>
    </source>
</evidence>
<evidence type="ECO:0000256" key="1">
    <source>
        <dbReference type="ARBA" id="ARBA00003973"/>
    </source>
</evidence>
<evidence type="ECO:0000256" key="10">
    <source>
        <dbReference type="ARBA" id="ARBA00022989"/>
    </source>
</evidence>
<keyword evidence="13" id="KW-0594">Phospholipid biosynthesis</keyword>
<keyword evidence="7" id="KW-0444">Lipid biosynthesis</keyword>
<evidence type="ECO:0000256" key="4">
    <source>
        <dbReference type="ARBA" id="ARBA00010441"/>
    </source>
</evidence>
<evidence type="ECO:0000256" key="6">
    <source>
        <dbReference type="ARBA" id="ARBA00014944"/>
    </source>
</evidence>
<evidence type="ECO:0000256" key="14">
    <source>
        <dbReference type="ARBA" id="ARBA00023264"/>
    </source>
</evidence>
<dbReference type="GO" id="GO:0046474">
    <property type="term" value="P:glycerophospholipid biosynthetic process"/>
    <property type="evidence" value="ECO:0007669"/>
    <property type="project" value="TreeGrafter"/>
</dbReference>
<organism evidence="19 20">
    <name type="scientific">Candidatus Mediterraneibacter faecigallinarum</name>
    <dbReference type="NCBI Taxonomy" id="2838669"/>
    <lineage>
        <taxon>Bacteria</taxon>
        <taxon>Bacillati</taxon>
        <taxon>Bacillota</taxon>
        <taxon>Clostridia</taxon>
        <taxon>Lachnospirales</taxon>
        <taxon>Lachnospiraceae</taxon>
        <taxon>Mediterraneibacter</taxon>
    </lineage>
</organism>
<evidence type="ECO:0000256" key="11">
    <source>
        <dbReference type="ARBA" id="ARBA00023098"/>
    </source>
</evidence>
<reference evidence="19" key="1">
    <citation type="journal article" date="2021" name="PeerJ">
        <title>Extensive microbial diversity within the chicken gut microbiome revealed by metagenomics and culture.</title>
        <authorList>
            <person name="Gilroy R."/>
            <person name="Ravi A."/>
            <person name="Getino M."/>
            <person name="Pursley I."/>
            <person name="Horton D.L."/>
            <person name="Alikhan N.F."/>
            <person name="Baker D."/>
            <person name="Gharbi K."/>
            <person name="Hall N."/>
            <person name="Watson M."/>
            <person name="Adriaenssens E.M."/>
            <person name="Foster-Nyarko E."/>
            <person name="Jarju S."/>
            <person name="Secka A."/>
            <person name="Antonio M."/>
            <person name="Oren A."/>
            <person name="Chaudhuri R.R."/>
            <person name="La Ragione R."/>
            <person name="Hildebrand F."/>
            <person name="Pallen M.J."/>
        </authorList>
    </citation>
    <scope>NUCLEOTIDE SEQUENCE</scope>
    <source>
        <strain evidence="19">ChiGjej1B1-1692</strain>
    </source>
</reference>
<dbReference type="PIRSF" id="PIRSF000847">
    <property type="entry name" value="Phos_ph_gly_syn"/>
    <property type="match status" value="1"/>
</dbReference>
<dbReference type="PROSITE" id="PS00379">
    <property type="entry name" value="CDP_ALCOHOL_P_TRANSF"/>
    <property type="match status" value="1"/>
</dbReference>
<evidence type="ECO:0000256" key="13">
    <source>
        <dbReference type="ARBA" id="ARBA00023209"/>
    </source>
</evidence>
<evidence type="ECO:0000256" key="12">
    <source>
        <dbReference type="ARBA" id="ARBA00023136"/>
    </source>
</evidence>
<feature type="transmembrane region" description="Helical" evidence="18">
    <location>
        <begin position="132"/>
        <end position="150"/>
    </location>
</feature>
<feature type="transmembrane region" description="Helical" evidence="18">
    <location>
        <begin position="12"/>
        <end position="35"/>
    </location>
</feature>
<comment type="catalytic activity">
    <reaction evidence="16">
        <text>a CDP-1,2-diacyl-sn-glycerol + sn-glycerol 3-phosphate = a 1,2-diacyl-sn-glycero-3-phospho-(1'-sn-glycero-3'-phosphate) + CMP + H(+)</text>
        <dbReference type="Rhea" id="RHEA:12593"/>
        <dbReference type="ChEBI" id="CHEBI:15378"/>
        <dbReference type="ChEBI" id="CHEBI:57597"/>
        <dbReference type="ChEBI" id="CHEBI:58332"/>
        <dbReference type="ChEBI" id="CHEBI:60110"/>
        <dbReference type="ChEBI" id="CHEBI:60377"/>
        <dbReference type="EC" id="2.7.8.5"/>
    </reaction>
</comment>
<evidence type="ECO:0000256" key="9">
    <source>
        <dbReference type="ARBA" id="ARBA00022692"/>
    </source>
</evidence>
<comment type="similarity">
    <text evidence="4 17">Belongs to the CDP-alcohol phosphatidyltransferase class-I family.</text>
</comment>
<dbReference type="EC" id="2.7.8.5" evidence="5"/>
<evidence type="ECO:0000256" key="8">
    <source>
        <dbReference type="ARBA" id="ARBA00022679"/>
    </source>
</evidence>
<name>A0A9D2SYM1_9FIRM</name>
<comment type="function">
    <text evidence="1">This protein catalyzes the committed step to the synthesis of the acidic phospholipids.</text>
</comment>
<comment type="caution">
    <text evidence="19">The sequence shown here is derived from an EMBL/GenBank/DDBJ whole genome shotgun (WGS) entry which is preliminary data.</text>
</comment>
<keyword evidence="9 18" id="KW-0812">Transmembrane</keyword>
<dbReference type="InterPro" id="IPR048254">
    <property type="entry name" value="CDP_ALCOHOL_P_TRANSF_CS"/>
</dbReference>
<dbReference type="Proteomes" id="UP000823894">
    <property type="component" value="Unassembled WGS sequence"/>
</dbReference>